<sequence length="419" mass="45614">MANNIVEGLFGLTPSQVQQQQQAQIDAAAQQYARAAPFERATAQMYRGGAGLAGLGAGMLGMENPQMAAAQRTQALAQGGDLTTPEGLFAKAEQFRAAGDQQTALKLVMLGKKMQAEELEARQSAEVKSTEMARNLAQAAKAQEPPKEEMTADMKNAAALADSVADRGTPEWKSVYMKNLTQLTAKGEGGAVPNIVRLQQVRKQLADVNPNDPRIAQLDAAIRKETYIKPENEPQTGMKPADELRFMNQHSKDYERAVVTIDSSSDALRITESIEKNPKFGYLFGGYTEAALSKLAPGEIAGLQSEINTLKSNLMSTGLNLVKAANSAGIGAITEKEWPIFERMIADLDPKMDEKTARKKFAEIKNFFDGTQKRSSENYKKKWGKKTDFYDPSVEEMIRKPADGGSAATGASGKWEIVR</sequence>
<feature type="region of interest" description="Disordered" evidence="1">
    <location>
        <begin position="400"/>
        <end position="419"/>
    </location>
</feature>
<evidence type="ECO:0000313" key="3">
    <source>
        <dbReference type="Proteomes" id="UP000033945"/>
    </source>
</evidence>
<comment type="caution">
    <text evidence="2">The sequence shown here is derived from an EMBL/GenBank/DDBJ whole genome shotgun (WGS) entry which is preliminary data.</text>
</comment>
<organism evidence="2 3">
    <name type="scientific">Candidatus Giovannonibacteria bacterium GW2011_GWA2_44_26</name>
    <dbReference type="NCBI Taxonomy" id="1618648"/>
    <lineage>
        <taxon>Bacteria</taxon>
        <taxon>Candidatus Giovannoniibacteriota</taxon>
    </lineage>
</organism>
<accession>A0A0G1IQW4</accession>
<evidence type="ECO:0000313" key="2">
    <source>
        <dbReference type="EMBL" id="KKT61766.1"/>
    </source>
</evidence>
<name>A0A0G1IQW4_9BACT</name>
<dbReference type="Proteomes" id="UP000033945">
    <property type="component" value="Unassembled WGS sequence"/>
</dbReference>
<protein>
    <submittedName>
        <fullName evidence="2">Uncharacterized protein</fullName>
    </submittedName>
</protein>
<evidence type="ECO:0000256" key="1">
    <source>
        <dbReference type="SAM" id="MobiDB-lite"/>
    </source>
</evidence>
<proteinExistence type="predicted"/>
<reference evidence="2 3" key="1">
    <citation type="journal article" date="2015" name="Nature">
        <title>rRNA introns, odd ribosomes, and small enigmatic genomes across a large radiation of phyla.</title>
        <authorList>
            <person name="Brown C.T."/>
            <person name="Hug L.A."/>
            <person name="Thomas B.C."/>
            <person name="Sharon I."/>
            <person name="Castelle C.J."/>
            <person name="Singh A."/>
            <person name="Wilkins M.J."/>
            <person name="Williams K.H."/>
            <person name="Banfield J.F."/>
        </authorList>
    </citation>
    <scope>NUCLEOTIDE SEQUENCE [LARGE SCALE GENOMIC DNA]</scope>
</reference>
<gene>
    <name evidence="2" type="ORF">UW55_C0024G0018</name>
</gene>
<feature type="compositionally biased region" description="Low complexity" evidence="1">
    <location>
        <begin position="403"/>
        <end position="413"/>
    </location>
</feature>
<dbReference type="EMBL" id="LCIT01000024">
    <property type="protein sequence ID" value="KKT61766.1"/>
    <property type="molecule type" value="Genomic_DNA"/>
</dbReference>
<dbReference type="AlphaFoldDB" id="A0A0G1IQW4"/>